<reference evidence="2 3" key="2">
    <citation type="journal article" date="2007" name="PLoS Biol.">
        <title>Principles of genome evolution in the Drosophila melanogaster species group.</title>
        <authorList>
            <person name="Ranz J.M."/>
            <person name="Maurin D."/>
            <person name="Chan Y.S."/>
            <person name="von Grotthuss M."/>
            <person name="Hillier L.W."/>
            <person name="Roote J."/>
            <person name="Ashburner M."/>
            <person name="Bergman C.M."/>
        </authorList>
    </citation>
    <scope>NUCLEOTIDE SEQUENCE [LARGE SCALE GENOMIC DNA]</scope>
    <source>
        <strain evidence="3">Tai18E2 / Tucson 14021-0261.01</strain>
    </source>
</reference>
<dbReference type="OrthoDB" id="7870923at2759"/>
<reference evidence="2 3" key="1">
    <citation type="journal article" date="2007" name="Nature">
        <title>Evolution of genes and genomes on the Drosophila phylogeny.</title>
        <authorList>
            <consortium name="Drosophila 12 Genomes Consortium"/>
            <person name="Clark A.G."/>
            <person name="Eisen M.B."/>
            <person name="Smith D.R."/>
            <person name="Bergman C.M."/>
            <person name="Oliver B."/>
            <person name="Markow T.A."/>
            <person name="Kaufman T.C."/>
            <person name="Kellis M."/>
            <person name="Gelbart W."/>
            <person name="Iyer V.N."/>
            <person name="Pollard D.A."/>
            <person name="Sackton T.B."/>
            <person name="Larracuente A.M."/>
            <person name="Singh N.D."/>
            <person name="Abad J.P."/>
            <person name="Abt D.N."/>
            <person name="Adryan B."/>
            <person name="Aguade M."/>
            <person name="Akashi H."/>
            <person name="Anderson W.W."/>
            <person name="Aquadro C.F."/>
            <person name="Ardell D.H."/>
            <person name="Arguello R."/>
            <person name="Artieri C.G."/>
            <person name="Barbash D.A."/>
            <person name="Barker D."/>
            <person name="Barsanti P."/>
            <person name="Batterham P."/>
            <person name="Batzoglou S."/>
            <person name="Begun D."/>
            <person name="Bhutkar A."/>
            <person name="Blanco E."/>
            <person name="Bosak S.A."/>
            <person name="Bradley R.K."/>
            <person name="Brand A.D."/>
            <person name="Brent M.R."/>
            <person name="Brooks A.N."/>
            <person name="Brown R.H."/>
            <person name="Butlin R.K."/>
            <person name="Caggese C."/>
            <person name="Calvi B.R."/>
            <person name="Bernardo de Carvalho A."/>
            <person name="Caspi A."/>
            <person name="Castrezana S."/>
            <person name="Celniker S.E."/>
            <person name="Chang J.L."/>
            <person name="Chapple C."/>
            <person name="Chatterji S."/>
            <person name="Chinwalla A."/>
            <person name="Civetta A."/>
            <person name="Clifton S.W."/>
            <person name="Comeron J.M."/>
            <person name="Costello J.C."/>
            <person name="Coyne J.A."/>
            <person name="Daub J."/>
            <person name="David R.G."/>
            <person name="Delcher A.L."/>
            <person name="Delehaunty K."/>
            <person name="Do C.B."/>
            <person name="Ebling H."/>
            <person name="Edwards K."/>
            <person name="Eickbush T."/>
            <person name="Evans J.D."/>
            <person name="Filipski A."/>
            <person name="Findeiss S."/>
            <person name="Freyhult E."/>
            <person name="Fulton L."/>
            <person name="Fulton R."/>
            <person name="Garcia A.C."/>
            <person name="Gardiner A."/>
            <person name="Garfield D.A."/>
            <person name="Garvin B.E."/>
            <person name="Gibson G."/>
            <person name="Gilbert D."/>
            <person name="Gnerre S."/>
            <person name="Godfrey J."/>
            <person name="Good R."/>
            <person name="Gotea V."/>
            <person name="Gravely B."/>
            <person name="Greenberg A.J."/>
            <person name="Griffiths-Jones S."/>
            <person name="Gross S."/>
            <person name="Guigo R."/>
            <person name="Gustafson E.A."/>
            <person name="Haerty W."/>
            <person name="Hahn M.W."/>
            <person name="Halligan D.L."/>
            <person name="Halpern A.L."/>
            <person name="Halter G.M."/>
            <person name="Han M.V."/>
            <person name="Heger A."/>
            <person name="Hillier L."/>
            <person name="Hinrichs A.S."/>
            <person name="Holmes I."/>
            <person name="Hoskins R.A."/>
            <person name="Hubisz M.J."/>
            <person name="Hultmark D."/>
            <person name="Huntley M.A."/>
            <person name="Jaffe D.B."/>
            <person name="Jagadeeshan S."/>
            <person name="Jeck W.R."/>
            <person name="Johnson J."/>
            <person name="Jones C.D."/>
            <person name="Jordan W.C."/>
            <person name="Karpen G.H."/>
            <person name="Kataoka E."/>
            <person name="Keightley P.D."/>
            <person name="Kheradpour P."/>
            <person name="Kirkness E.F."/>
            <person name="Koerich L.B."/>
            <person name="Kristiansen K."/>
            <person name="Kudrna D."/>
            <person name="Kulathinal R.J."/>
            <person name="Kumar S."/>
            <person name="Kwok R."/>
            <person name="Lander E."/>
            <person name="Langley C.H."/>
            <person name="Lapoint R."/>
            <person name="Lazzaro B.P."/>
            <person name="Lee S.J."/>
            <person name="Levesque L."/>
            <person name="Li R."/>
            <person name="Lin C.F."/>
            <person name="Lin M.F."/>
            <person name="Lindblad-Toh K."/>
            <person name="Llopart A."/>
            <person name="Long M."/>
            <person name="Low L."/>
            <person name="Lozovsky E."/>
            <person name="Lu J."/>
            <person name="Luo M."/>
            <person name="Machado C.A."/>
            <person name="Makalowski W."/>
            <person name="Marzo M."/>
            <person name="Matsuda M."/>
            <person name="Matzkin L."/>
            <person name="McAllister B."/>
            <person name="McBride C.S."/>
            <person name="McKernan B."/>
            <person name="McKernan K."/>
            <person name="Mendez-Lago M."/>
            <person name="Minx P."/>
            <person name="Mollenhauer M.U."/>
            <person name="Montooth K."/>
            <person name="Mount S.M."/>
            <person name="Mu X."/>
            <person name="Myers E."/>
            <person name="Negre B."/>
            <person name="Newfeld S."/>
            <person name="Nielsen R."/>
            <person name="Noor M.A."/>
            <person name="O'Grady P."/>
            <person name="Pachter L."/>
            <person name="Papaceit M."/>
            <person name="Parisi M.J."/>
            <person name="Parisi M."/>
            <person name="Parts L."/>
            <person name="Pedersen J.S."/>
            <person name="Pesole G."/>
            <person name="Phillippy A.M."/>
            <person name="Ponting C.P."/>
            <person name="Pop M."/>
            <person name="Porcelli D."/>
            <person name="Powell J.R."/>
            <person name="Prohaska S."/>
            <person name="Pruitt K."/>
            <person name="Puig M."/>
            <person name="Quesneville H."/>
            <person name="Ram K.R."/>
            <person name="Rand D."/>
            <person name="Rasmussen M.D."/>
            <person name="Reed L.K."/>
            <person name="Reenan R."/>
            <person name="Reily A."/>
            <person name="Remington K.A."/>
            <person name="Rieger T.T."/>
            <person name="Ritchie M.G."/>
            <person name="Robin C."/>
            <person name="Rogers Y.H."/>
            <person name="Rohde C."/>
            <person name="Rozas J."/>
            <person name="Rubenfield M.J."/>
            <person name="Ruiz A."/>
            <person name="Russo S."/>
            <person name="Salzberg S.L."/>
            <person name="Sanchez-Gracia A."/>
            <person name="Saranga D.J."/>
            <person name="Sato H."/>
            <person name="Schaeffer S.W."/>
            <person name="Schatz M.C."/>
            <person name="Schlenke T."/>
            <person name="Schwartz R."/>
            <person name="Segarra C."/>
            <person name="Singh R.S."/>
            <person name="Sirot L."/>
            <person name="Sirota M."/>
            <person name="Sisneros N.B."/>
            <person name="Smith C.D."/>
            <person name="Smith T.F."/>
            <person name="Spieth J."/>
            <person name="Stage D.E."/>
            <person name="Stark A."/>
            <person name="Stephan W."/>
            <person name="Strausberg R.L."/>
            <person name="Strempel S."/>
            <person name="Sturgill D."/>
            <person name="Sutton G."/>
            <person name="Sutton G.G."/>
            <person name="Tao W."/>
            <person name="Teichmann S."/>
            <person name="Tobari Y.N."/>
            <person name="Tomimura Y."/>
            <person name="Tsolas J.M."/>
            <person name="Valente V.L."/>
            <person name="Venter E."/>
            <person name="Venter J.C."/>
            <person name="Vicario S."/>
            <person name="Vieira F.G."/>
            <person name="Vilella A.J."/>
            <person name="Villasante A."/>
            <person name="Walenz B."/>
            <person name="Wang J."/>
            <person name="Wasserman M."/>
            <person name="Watts T."/>
            <person name="Wilson D."/>
            <person name="Wilson R.K."/>
            <person name="Wing R.A."/>
            <person name="Wolfner M.F."/>
            <person name="Wong A."/>
            <person name="Wong G.K."/>
            <person name="Wu C.I."/>
            <person name="Wu G."/>
            <person name="Yamamoto D."/>
            <person name="Yang H.P."/>
            <person name="Yang S.P."/>
            <person name="Yorke J.A."/>
            <person name="Yoshida K."/>
            <person name="Zdobnov E."/>
            <person name="Zhang P."/>
            <person name="Zhang Y."/>
            <person name="Zimin A.V."/>
            <person name="Baldwin J."/>
            <person name="Abdouelleil A."/>
            <person name="Abdulkadir J."/>
            <person name="Abebe A."/>
            <person name="Abera B."/>
            <person name="Abreu J."/>
            <person name="Acer S.C."/>
            <person name="Aftuck L."/>
            <person name="Alexander A."/>
            <person name="An P."/>
            <person name="Anderson E."/>
            <person name="Anderson S."/>
            <person name="Arachi H."/>
            <person name="Azer M."/>
            <person name="Bachantsang P."/>
            <person name="Barry A."/>
            <person name="Bayul T."/>
            <person name="Berlin A."/>
            <person name="Bessette D."/>
            <person name="Bloom T."/>
            <person name="Blye J."/>
            <person name="Boguslavskiy L."/>
            <person name="Bonnet C."/>
            <person name="Boukhgalter B."/>
            <person name="Bourzgui I."/>
            <person name="Brown A."/>
            <person name="Cahill P."/>
            <person name="Channer S."/>
            <person name="Cheshatsang Y."/>
            <person name="Chuda L."/>
            <person name="Citroen M."/>
            <person name="Collymore A."/>
            <person name="Cooke P."/>
            <person name="Costello M."/>
            <person name="D'Aco K."/>
            <person name="Daza R."/>
            <person name="De Haan G."/>
            <person name="DeGray S."/>
            <person name="DeMaso C."/>
            <person name="Dhargay N."/>
            <person name="Dooley K."/>
            <person name="Dooley E."/>
            <person name="Doricent M."/>
            <person name="Dorje P."/>
            <person name="Dorjee K."/>
            <person name="Dupes A."/>
            <person name="Elong R."/>
            <person name="Falk J."/>
            <person name="Farina A."/>
            <person name="Faro S."/>
            <person name="Ferguson D."/>
            <person name="Fisher S."/>
            <person name="Foley C.D."/>
            <person name="Franke A."/>
            <person name="Friedrich D."/>
            <person name="Gadbois L."/>
            <person name="Gearin G."/>
            <person name="Gearin C.R."/>
            <person name="Giannoukos G."/>
            <person name="Goode T."/>
            <person name="Graham J."/>
            <person name="Grandbois E."/>
            <person name="Grewal S."/>
            <person name="Gyaltsen K."/>
            <person name="Hafez N."/>
            <person name="Hagos B."/>
            <person name="Hall J."/>
            <person name="Henson C."/>
            <person name="Hollinger A."/>
            <person name="Honan T."/>
            <person name="Huard M.D."/>
            <person name="Hughes L."/>
            <person name="Hurhula B."/>
            <person name="Husby M.E."/>
            <person name="Kamat A."/>
            <person name="Kanga B."/>
            <person name="Kashin S."/>
            <person name="Khazanovich D."/>
            <person name="Kisner P."/>
            <person name="Lance K."/>
            <person name="Lara M."/>
            <person name="Lee W."/>
            <person name="Lennon N."/>
            <person name="Letendre F."/>
            <person name="LeVine R."/>
            <person name="Lipovsky A."/>
            <person name="Liu X."/>
            <person name="Liu J."/>
            <person name="Liu S."/>
            <person name="Lokyitsang T."/>
            <person name="Lokyitsang Y."/>
            <person name="Lubonja R."/>
            <person name="Lui A."/>
            <person name="MacDonald P."/>
            <person name="Magnisalis V."/>
            <person name="Maru K."/>
            <person name="Matthews C."/>
            <person name="McCusker W."/>
            <person name="McDonough S."/>
            <person name="Mehta T."/>
            <person name="Meldrim J."/>
            <person name="Meneus L."/>
            <person name="Mihai O."/>
            <person name="Mihalev A."/>
            <person name="Mihova T."/>
            <person name="Mittelman R."/>
            <person name="Mlenga V."/>
            <person name="Montmayeur A."/>
            <person name="Mulrain L."/>
            <person name="Navidi A."/>
            <person name="Naylor J."/>
            <person name="Negash T."/>
            <person name="Nguyen T."/>
            <person name="Nguyen N."/>
            <person name="Nicol R."/>
            <person name="Norbu C."/>
            <person name="Norbu N."/>
            <person name="Novod N."/>
            <person name="O'Neill B."/>
            <person name="Osman S."/>
            <person name="Markiewicz E."/>
            <person name="Oyono O.L."/>
            <person name="Patti C."/>
            <person name="Phunkhang P."/>
            <person name="Pierre F."/>
            <person name="Priest M."/>
            <person name="Raghuraman S."/>
            <person name="Rege F."/>
            <person name="Reyes R."/>
            <person name="Rise C."/>
            <person name="Rogov P."/>
            <person name="Ross K."/>
            <person name="Ryan E."/>
            <person name="Settipalli S."/>
            <person name="Shea T."/>
            <person name="Sherpa N."/>
            <person name="Shi L."/>
            <person name="Shih D."/>
            <person name="Sparrow T."/>
            <person name="Spaulding J."/>
            <person name="Stalker J."/>
            <person name="Stange-Thomann N."/>
            <person name="Stavropoulos S."/>
            <person name="Stone C."/>
            <person name="Strader C."/>
            <person name="Tesfaye S."/>
            <person name="Thomson T."/>
            <person name="Thoulutsang Y."/>
            <person name="Thoulutsang D."/>
            <person name="Topham K."/>
            <person name="Topping I."/>
            <person name="Tsamla T."/>
            <person name="Vassiliev H."/>
            <person name="Vo A."/>
            <person name="Wangchuk T."/>
            <person name="Wangdi T."/>
            <person name="Weiand M."/>
            <person name="Wilkinson J."/>
            <person name="Wilson A."/>
            <person name="Yadav S."/>
            <person name="Young G."/>
            <person name="Yu Q."/>
            <person name="Zembek L."/>
            <person name="Zhong D."/>
            <person name="Zimmer A."/>
            <person name="Zwirko Z."/>
            <person name="Jaffe D.B."/>
            <person name="Alvarez P."/>
            <person name="Brockman W."/>
            <person name="Butler J."/>
            <person name="Chin C."/>
            <person name="Gnerre S."/>
            <person name="Grabherr M."/>
            <person name="Kleber M."/>
            <person name="Mauceli E."/>
            <person name="MacCallum I."/>
        </authorList>
    </citation>
    <scope>NUCLEOTIDE SEQUENCE [LARGE SCALE GENOMIC DNA]</scope>
    <source>
        <strain evidence="3">Tai18E2 / Tucson 14021-0261.01</strain>
    </source>
</reference>
<keyword evidence="3" id="KW-1185">Reference proteome</keyword>
<dbReference type="AlphaFoldDB" id="A0A0R1DYR2"/>
<protein>
    <submittedName>
        <fullName evidence="2">Uncharacterized protein, isoform B</fullName>
    </submittedName>
</protein>
<gene>
    <name evidence="2" type="primary">Dyak\GE14272</name>
    <name evidence="2" type="synonym">dyak_GLEANR_14407</name>
    <name evidence="2" type="synonym">GE14272</name>
    <name evidence="2" type="ORF">Dyak_GE14272</name>
</gene>
<feature type="region of interest" description="Disordered" evidence="1">
    <location>
        <begin position="88"/>
        <end position="124"/>
    </location>
</feature>
<evidence type="ECO:0000313" key="3">
    <source>
        <dbReference type="Proteomes" id="UP000002282"/>
    </source>
</evidence>
<evidence type="ECO:0000313" key="2">
    <source>
        <dbReference type="EMBL" id="KRK00450.1"/>
    </source>
</evidence>
<name>A0A0R1DYR2_DROYA</name>
<evidence type="ECO:0000256" key="1">
    <source>
        <dbReference type="SAM" id="MobiDB-lite"/>
    </source>
</evidence>
<accession>A0A0R1DYR2</accession>
<dbReference type="KEGG" id="dya:Dyak_GE14272"/>
<proteinExistence type="predicted"/>
<dbReference type="Proteomes" id="UP000002282">
    <property type="component" value="Chromosome 2R"/>
</dbReference>
<sequence>MDQSSHGLTLLHICGEDKKPNIYDPWQMANEAGKPPLRSRFCTVLNHEVLDPNEYMVHFAKRRKDDLIVESQVCGWCYKMDFENLETPKLSRKQSAKRSDARSTSSPGAEEGTGGAGEIPCPSTSSDALVQAIQPWLGKSTASLEFAVEDHQ</sequence>
<organism evidence="2 3">
    <name type="scientific">Drosophila yakuba</name>
    <name type="common">Fruit fly</name>
    <dbReference type="NCBI Taxonomy" id="7245"/>
    <lineage>
        <taxon>Eukaryota</taxon>
        <taxon>Metazoa</taxon>
        <taxon>Ecdysozoa</taxon>
        <taxon>Arthropoda</taxon>
        <taxon>Hexapoda</taxon>
        <taxon>Insecta</taxon>
        <taxon>Pterygota</taxon>
        <taxon>Neoptera</taxon>
        <taxon>Endopterygota</taxon>
        <taxon>Diptera</taxon>
        <taxon>Brachycera</taxon>
        <taxon>Muscomorpha</taxon>
        <taxon>Ephydroidea</taxon>
        <taxon>Drosophilidae</taxon>
        <taxon>Drosophila</taxon>
        <taxon>Sophophora</taxon>
    </lineage>
</organism>
<dbReference type="EMBL" id="CM000158">
    <property type="protein sequence ID" value="KRK00450.1"/>
    <property type="molecule type" value="Genomic_DNA"/>
</dbReference>